<dbReference type="GO" id="GO:0022857">
    <property type="term" value="F:transmembrane transporter activity"/>
    <property type="evidence" value="ECO:0007669"/>
    <property type="project" value="InterPro"/>
</dbReference>
<dbReference type="Gene3D" id="1.20.1250.20">
    <property type="entry name" value="MFS general substrate transporter like domains"/>
    <property type="match status" value="1"/>
</dbReference>
<feature type="transmembrane region" description="Helical" evidence="6">
    <location>
        <begin position="319"/>
        <end position="343"/>
    </location>
</feature>
<feature type="transmembrane region" description="Helical" evidence="6">
    <location>
        <begin position="149"/>
        <end position="170"/>
    </location>
</feature>
<feature type="transmembrane region" description="Helical" evidence="6">
    <location>
        <begin position="263"/>
        <end position="286"/>
    </location>
</feature>
<dbReference type="PANTHER" id="PTHR23513">
    <property type="entry name" value="INTEGRAL MEMBRANE EFFLUX PROTEIN-RELATED"/>
    <property type="match status" value="1"/>
</dbReference>
<evidence type="ECO:0000256" key="1">
    <source>
        <dbReference type="ARBA" id="ARBA00004651"/>
    </source>
</evidence>
<keyword evidence="4 6" id="KW-1133">Transmembrane helix</keyword>
<dbReference type="EMBL" id="LGHJ01000015">
    <property type="protein sequence ID" value="KPL75219.1"/>
    <property type="molecule type" value="Genomic_DNA"/>
</dbReference>
<evidence type="ECO:0000256" key="5">
    <source>
        <dbReference type="ARBA" id="ARBA00023136"/>
    </source>
</evidence>
<evidence type="ECO:0000256" key="6">
    <source>
        <dbReference type="SAM" id="Phobius"/>
    </source>
</evidence>
<feature type="transmembrane region" description="Helical" evidence="6">
    <location>
        <begin position="223"/>
        <end position="243"/>
    </location>
</feature>
<feature type="transmembrane region" description="Helical" evidence="6">
    <location>
        <begin position="80"/>
        <end position="102"/>
    </location>
</feature>
<comment type="subcellular location">
    <subcellularLocation>
        <location evidence="1">Cell membrane</location>
        <topology evidence="1">Multi-pass membrane protein</topology>
    </subcellularLocation>
</comment>
<evidence type="ECO:0000256" key="2">
    <source>
        <dbReference type="ARBA" id="ARBA00022475"/>
    </source>
</evidence>
<feature type="transmembrane region" description="Helical" evidence="6">
    <location>
        <begin position="12"/>
        <end position="42"/>
    </location>
</feature>
<feature type="transmembrane region" description="Helical" evidence="6">
    <location>
        <begin position="355"/>
        <end position="373"/>
    </location>
</feature>
<keyword evidence="3 6" id="KW-0812">Transmembrane</keyword>
<dbReference type="PANTHER" id="PTHR23513:SF6">
    <property type="entry name" value="MAJOR FACILITATOR SUPERFAMILY ASSOCIATED DOMAIN-CONTAINING PROTEIN"/>
    <property type="match status" value="1"/>
</dbReference>
<gene>
    <name evidence="7" type="ORF">AC812_09680</name>
</gene>
<sequence>MQILEQKTPSHWLRIFIPIWVGQVFSLLGSGLVHFALVWWMTEKTGSAAVLASASLVGLLPQVFLSPFAGALVDRWNRRWVMVAADGLVALATVGLVVLFASGQVQLWHVYVALFIRSLGGAFHWPAMQASTSLMVPQQHLARIAGANQALNGLINIGAPPLGALLIATLPIFQVLAIDIVTAGLAILPLLFIAIPQPVRQDAHLAVTPKTVWADVRGGFRYVVSWPGIFTLLLMAAMVNFLLSPGSAFMPLLVTRHFNGGALQLAWMQSAWGVGAVAGGLLLSAWGGFRRKIITSMLSLMGIGVGVLITGAAPAWGYWIAWSGMLISGIMNPLTNGPLFALLQSKIEPHMQGRVFTLVNSLAQAMMPLGMMIGAPVAELLGLRAWYLFGGGMCLLMGFIGLTVRMINTLDDQQPGGKIIVAAAEPSIATD</sequence>
<feature type="transmembrane region" description="Helical" evidence="6">
    <location>
        <begin position="293"/>
        <end position="313"/>
    </location>
</feature>
<proteinExistence type="predicted"/>
<evidence type="ECO:0000313" key="7">
    <source>
        <dbReference type="EMBL" id="KPL75219.1"/>
    </source>
</evidence>
<feature type="transmembrane region" description="Helical" evidence="6">
    <location>
        <begin position="385"/>
        <end position="404"/>
    </location>
</feature>
<evidence type="ECO:0000256" key="4">
    <source>
        <dbReference type="ARBA" id="ARBA00022989"/>
    </source>
</evidence>
<keyword evidence="5 6" id="KW-0472">Membrane</keyword>
<keyword evidence="8" id="KW-1185">Reference proteome</keyword>
<comment type="caution">
    <text evidence="7">The sequence shown here is derived from an EMBL/GenBank/DDBJ whole genome shotgun (WGS) entry which is preliminary data.</text>
</comment>
<dbReference type="RefSeq" id="WP_062158884.1">
    <property type="nucleotide sequence ID" value="NZ_LGHJ01000015.1"/>
</dbReference>
<feature type="transmembrane region" description="Helical" evidence="6">
    <location>
        <begin position="176"/>
        <end position="195"/>
    </location>
</feature>
<dbReference type="CDD" id="cd06173">
    <property type="entry name" value="MFS_MefA_like"/>
    <property type="match status" value="1"/>
</dbReference>
<dbReference type="InterPro" id="IPR011701">
    <property type="entry name" value="MFS"/>
</dbReference>
<protein>
    <submittedName>
        <fullName evidence="7">MFS transporter</fullName>
    </submittedName>
</protein>
<evidence type="ECO:0000256" key="3">
    <source>
        <dbReference type="ARBA" id="ARBA00022692"/>
    </source>
</evidence>
<keyword evidence="2" id="KW-1003">Cell membrane</keyword>
<dbReference type="SUPFAM" id="SSF103473">
    <property type="entry name" value="MFS general substrate transporter"/>
    <property type="match status" value="1"/>
</dbReference>
<dbReference type="GO" id="GO:0005886">
    <property type="term" value="C:plasma membrane"/>
    <property type="evidence" value="ECO:0007669"/>
    <property type="project" value="UniProtKB-SubCell"/>
</dbReference>
<accession>A0A0P6XJT3</accession>
<dbReference type="Proteomes" id="UP000050514">
    <property type="component" value="Unassembled WGS sequence"/>
</dbReference>
<dbReference type="InterPro" id="IPR036259">
    <property type="entry name" value="MFS_trans_sf"/>
</dbReference>
<feature type="transmembrane region" description="Helical" evidence="6">
    <location>
        <begin position="48"/>
        <end position="73"/>
    </location>
</feature>
<dbReference type="Pfam" id="PF07690">
    <property type="entry name" value="MFS_1"/>
    <property type="match status" value="1"/>
</dbReference>
<name>A0A0P6XJT3_9CHLR</name>
<reference evidence="7 8" key="1">
    <citation type="submission" date="2015-07" db="EMBL/GenBank/DDBJ databases">
        <title>Draft genome of Bellilinea caldifistulae DSM 17877.</title>
        <authorList>
            <person name="Hemp J."/>
            <person name="Ward L.M."/>
            <person name="Pace L.A."/>
            <person name="Fischer W.W."/>
        </authorList>
    </citation>
    <scope>NUCLEOTIDE SEQUENCE [LARGE SCALE GENOMIC DNA]</scope>
    <source>
        <strain evidence="7 8">GOMI-1</strain>
    </source>
</reference>
<feature type="transmembrane region" description="Helical" evidence="6">
    <location>
        <begin position="108"/>
        <end position="128"/>
    </location>
</feature>
<dbReference type="AlphaFoldDB" id="A0A0P6XJT3"/>
<dbReference type="STRING" id="360411.AC812_09680"/>
<evidence type="ECO:0000313" key="8">
    <source>
        <dbReference type="Proteomes" id="UP000050514"/>
    </source>
</evidence>
<organism evidence="7 8">
    <name type="scientific">Bellilinea caldifistulae</name>
    <dbReference type="NCBI Taxonomy" id="360411"/>
    <lineage>
        <taxon>Bacteria</taxon>
        <taxon>Bacillati</taxon>
        <taxon>Chloroflexota</taxon>
        <taxon>Anaerolineae</taxon>
        <taxon>Anaerolineales</taxon>
        <taxon>Anaerolineaceae</taxon>
        <taxon>Bellilinea</taxon>
    </lineage>
</organism>